<organism evidence="1 2">
    <name type="scientific">Ancylostoma ceylanicum</name>
    <dbReference type="NCBI Taxonomy" id="53326"/>
    <lineage>
        <taxon>Eukaryota</taxon>
        <taxon>Metazoa</taxon>
        <taxon>Ecdysozoa</taxon>
        <taxon>Nematoda</taxon>
        <taxon>Chromadorea</taxon>
        <taxon>Rhabditida</taxon>
        <taxon>Rhabditina</taxon>
        <taxon>Rhabditomorpha</taxon>
        <taxon>Strongyloidea</taxon>
        <taxon>Ancylostomatidae</taxon>
        <taxon>Ancylostomatinae</taxon>
        <taxon>Ancylostoma</taxon>
    </lineage>
</organism>
<reference evidence="2" key="1">
    <citation type="journal article" date="2015" name="Nat. Genet.">
        <title>The genome and transcriptome of the zoonotic hookworm Ancylostoma ceylanicum identify infection-specific gene families.</title>
        <authorList>
            <person name="Schwarz E.M."/>
            <person name="Hu Y."/>
            <person name="Antoshechkin I."/>
            <person name="Miller M.M."/>
            <person name="Sternberg P.W."/>
            <person name="Aroian R.V."/>
        </authorList>
    </citation>
    <scope>NUCLEOTIDE SEQUENCE</scope>
    <source>
        <strain evidence="2">HY135</strain>
    </source>
</reference>
<proteinExistence type="predicted"/>
<name>A0A016U9G4_9BILA</name>
<dbReference type="EMBL" id="JARK01001387">
    <property type="protein sequence ID" value="EYC11258.1"/>
    <property type="molecule type" value="Genomic_DNA"/>
</dbReference>
<sequence length="76" mass="8800">MLGYFLCKTSSCSHFREQPQDVKAELGRQFLNDPQAQGVRHLHSRTNLSFFRFRDFSSYAPCSASKRPLFMGQPNK</sequence>
<accession>A0A016U9G4</accession>
<dbReference type="Proteomes" id="UP000024635">
    <property type="component" value="Unassembled WGS sequence"/>
</dbReference>
<keyword evidence="2" id="KW-1185">Reference proteome</keyword>
<comment type="caution">
    <text evidence="1">The sequence shown here is derived from an EMBL/GenBank/DDBJ whole genome shotgun (WGS) entry which is preliminary data.</text>
</comment>
<dbReference type="AlphaFoldDB" id="A0A016U9G4"/>
<evidence type="ECO:0000313" key="1">
    <source>
        <dbReference type="EMBL" id="EYC11258.1"/>
    </source>
</evidence>
<evidence type="ECO:0000313" key="2">
    <source>
        <dbReference type="Proteomes" id="UP000024635"/>
    </source>
</evidence>
<gene>
    <name evidence="1" type="primary">Acey_s0051.g2104</name>
    <name evidence="1" type="ORF">Y032_0051g2104</name>
</gene>
<protein>
    <submittedName>
        <fullName evidence="1">Uncharacterized protein</fullName>
    </submittedName>
</protein>